<evidence type="ECO:0000256" key="1">
    <source>
        <dbReference type="SAM" id="MobiDB-lite"/>
    </source>
</evidence>
<reference evidence="2" key="1">
    <citation type="submission" date="2015-12" db="EMBL/GenBank/DDBJ databases">
        <title>De novo transcriptome assembly of four potential Pierce s Disease insect vectors from Arizona vineyards.</title>
        <authorList>
            <person name="Tassone E.E."/>
        </authorList>
    </citation>
    <scope>NUCLEOTIDE SEQUENCE</scope>
</reference>
<sequence>KMSQKKVLNSKSKKGRKVNFVRHALNTVFQINNGVPASKSQIMIEIRKKGILKGFPSRMVTTEIKRALRKAVDMDILSEKNGLYRINKDSLQAKHITKKLKGNNLARKTKDGKRKYKRKVTSRRSSEGNESLLSSPLLVKKGSESGSRTRMSSQNDEESTNDWKSLMMGETSDLPTNIQTSCTIM</sequence>
<feature type="region of interest" description="Disordered" evidence="1">
    <location>
        <begin position="108"/>
        <end position="162"/>
    </location>
</feature>
<evidence type="ECO:0008006" key="3">
    <source>
        <dbReference type="Google" id="ProtNLM"/>
    </source>
</evidence>
<dbReference type="AlphaFoldDB" id="A0A1B6DFR7"/>
<gene>
    <name evidence="2" type="ORF">g.3166</name>
</gene>
<protein>
    <recommendedName>
        <fullName evidence="3">H15 domain-containing protein</fullName>
    </recommendedName>
</protein>
<proteinExistence type="predicted"/>
<organism evidence="2">
    <name type="scientific">Clastoptera arizonana</name>
    <name type="common">Arizona spittle bug</name>
    <dbReference type="NCBI Taxonomy" id="38151"/>
    <lineage>
        <taxon>Eukaryota</taxon>
        <taxon>Metazoa</taxon>
        <taxon>Ecdysozoa</taxon>
        <taxon>Arthropoda</taxon>
        <taxon>Hexapoda</taxon>
        <taxon>Insecta</taxon>
        <taxon>Pterygota</taxon>
        <taxon>Neoptera</taxon>
        <taxon>Paraneoptera</taxon>
        <taxon>Hemiptera</taxon>
        <taxon>Auchenorrhyncha</taxon>
        <taxon>Cercopoidea</taxon>
        <taxon>Clastopteridae</taxon>
        <taxon>Clastoptera</taxon>
    </lineage>
</organism>
<accession>A0A1B6DFR7</accession>
<feature type="compositionally biased region" description="Polar residues" evidence="1">
    <location>
        <begin position="144"/>
        <end position="154"/>
    </location>
</feature>
<name>A0A1B6DFR7_9HEMI</name>
<evidence type="ECO:0000313" key="2">
    <source>
        <dbReference type="EMBL" id="JAS24543.1"/>
    </source>
</evidence>
<feature type="non-terminal residue" evidence="2">
    <location>
        <position position="1"/>
    </location>
</feature>
<dbReference type="EMBL" id="GEDC01012755">
    <property type="protein sequence ID" value="JAS24543.1"/>
    <property type="molecule type" value="Transcribed_RNA"/>
</dbReference>
<feature type="compositionally biased region" description="Basic residues" evidence="1">
    <location>
        <begin position="110"/>
        <end position="122"/>
    </location>
</feature>